<feature type="domain" description="NADAR" evidence="1">
    <location>
        <begin position="11"/>
        <end position="155"/>
    </location>
</feature>
<proteinExistence type="predicted"/>
<evidence type="ECO:0000259" key="1">
    <source>
        <dbReference type="Pfam" id="PF08719"/>
    </source>
</evidence>
<dbReference type="AlphaFoldDB" id="A0A6C0LHS1"/>
<accession>A0A6C0LHS1</accession>
<dbReference type="InterPro" id="IPR037238">
    <property type="entry name" value="YbiA-like_sf"/>
</dbReference>
<dbReference type="SUPFAM" id="SSF143990">
    <property type="entry name" value="YbiA-like"/>
    <property type="match status" value="1"/>
</dbReference>
<dbReference type="EMBL" id="MN740509">
    <property type="protein sequence ID" value="QHU30526.1"/>
    <property type="molecule type" value="Genomic_DNA"/>
</dbReference>
<dbReference type="InterPro" id="IPR012816">
    <property type="entry name" value="NADAR"/>
</dbReference>
<organism evidence="2">
    <name type="scientific">viral metagenome</name>
    <dbReference type="NCBI Taxonomy" id="1070528"/>
    <lineage>
        <taxon>unclassified sequences</taxon>
        <taxon>metagenomes</taxon>
        <taxon>organismal metagenomes</taxon>
    </lineage>
</organism>
<protein>
    <recommendedName>
        <fullName evidence="1">NADAR domain-containing protein</fullName>
    </recommendedName>
</protein>
<dbReference type="Gene3D" id="1.10.357.40">
    <property type="entry name" value="YbiA-like"/>
    <property type="match status" value="1"/>
</dbReference>
<dbReference type="NCBIfam" id="TIGR02464">
    <property type="entry name" value="ribofla_fusion"/>
    <property type="match status" value="1"/>
</dbReference>
<dbReference type="CDD" id="cd15457">
    <property type="entry name" value="NADAR"/>
    <property type="match status" value="1"/>
</dbReference>
<evidence type="ECO:0000313" key="2">
    <source>
        <dbReference type="EMBL" id="QHU30526.1"/>
    </source>
</evidence>
<name>A0A6C0LHS1_9ZZZZ</name>
<dbReference type="Pfam" id="PF08719">
    <property type="entry name" value="NADAR"/>
    <property type="match status" value="1"/>
</dbReference>
<sequence length="156" mass="18267">MTQAPMTHLWFYSLRCKYGVFSNFYKAPFVIEGITYQTVEHHFQSQKFPNTEYQQRIINAVTPTDTKRLGRTRRYPIRADWESVKDDIMYNGVKAKFSQHPDLKKILLDTGDLIICEHTNNDKLWGDGLDLKWTPESNIGKNKLGIVLMNVRKDLI</sequence>
<reference evidence="2" key="1">
    <citation type="journal article" date="2020" name="Nature">
        <title>Giant virus diversity and host interactions through global metagenomics.</title>
        <authorList>
            <person name="Schulz F."/>
            <person name="Roux S."/>
            <person name="Paez-Espino D."/>
            <person name="Jungbluth S."/>
            <person name="Walsh D.A."/>
            <person name="Denef V.J."/>
            <person name="McMahon K.D."/>
            <person name="Konstantinidis K.T."/>
            <person name="Eloe-Fadrosh E.A."/>
            <person name="Kyrpides N.C."/>
            <person name="Woyke T."/>
        </authorList>
    </citation>
    <scope>NUCLEOTIDE SEQUENCE</scope>
    <source>
        <strain evidence="2">GVMAG-M-3300027833-19</strain>
    </source>
</reference>